<sequence length="308" mass="35649">MPMLFFKPCKDTFLAILGKEFIIAWRFIDNDLWDTILPSLIIFMAAWIEGSKAWQELPLFLLYSLLYAWLYILTFCLSNQLAGIEEDRINKPYRPLVTGLVTVKQTRYRLIAYNLIYLVIAYQLEIFWFSVAWIFVSLKLNLFGWSDHWATKNLLGMTLGTVILFNVQWRIAQLHQPISGETQLYFLFLSLWAGFALPLQDMRDQDGDRKAGRKTLPIALGDQKARIVLATHFSLLSPFLFLAAMLTQVPLPTLVGNVWGLILLALQVLIHLAIAYRIIKYRNANSDHKTYLCYVFFFCAAIPMICFL</sequence>
<dbReference type="AlphaFoldDB" id="A0A3N4MMB0"/>
<comment type="subcellular location">
    <subcellularLocation>
        <location evidence="1">Membrane</location>
        <topology evidence="1">Multi-pass membrane protein</topology>
    </subcellularLocation>
</comment>
<proteinExistence type="predicted"/>
<reference evidence="8" key="1">
    <citation type="submission" date="2018-11" db="EMBL/GenBank/DDBJ databases">
        <title>Chitinophaga lutea sp.nov., isolate from arsenic contaminated soil.</title>
        <authorList>
            <person name="Zong Y."/>
        </authorList>
    </citation>
    <scope>NUCLEOTIDE SEQUENCE [LARGE SCALE GENOMIC DNA]</scope>
    <source>
        <strain evidence="8">YLT18</strain>
    </source>
</reference>
<dbReference type="GO" id="GO:0016765">
    <property type="term" value="F:transferase activity, transferring alkyl or aryl (other than methyl) groups"/>
    <property type="evidence" value="ECO:0007669"/>
    <property type="project" value="InterPro"/>
</dbReference>
<dbReference type="InterPro" id="IPR044878">
    <property type="entry name" value="UbiA_sf"/>
</dbReference>
<evidence type="ECO:0000256" key="1">
    <source>
        <dbReference type="ARBA" id="ARBA00004141"/>
    </source>
</evidence>
<evidence type="ECO:0000256" key="2">
    <source>
        <dbReference type="ARBA" id="ARBA00022475"/>
    </source>
</evidence>
<name>A0A3N4MMB0_9BACT</name>
<keyword evidence="3 6" id="KW-0812">Transmembrane</keyword>
<keyword evidence="5 6" id="KW-0472">Membrane</keyword>
<evidence type="ECO:0000256" key="4">
    <source>
        <dbReference type="ARBA" id="ARBA00022989"/>
    </source>
</evidence>
<feature type="transmembrane region" description="Helical" evidence="6">
    <location>
        <begin position="60"/>
        <end position="84"/>
    </location>
</feature>
<dbReference type="PANTHER" id="PTHR42723:SF1">
    <property type="entry name" value="CHLOROPHYLL SYNTHASE, CHLOROPLASTIC"/>
    <property type="match status" value="1"/>
</dbReference>
<evidence type="ECO:0000256" key="3">
    <source>
        <dbReference type="ARBA" id="ARBA00022692"/>
    </source>
</evidence>
<dbReference type="EMBL" id="RMBX01000001">
    <property type="protein sequence ID" value="RPD43147.1"/>
    <property type="molecule type" value="Genomic_DNA"/>
</dbReference>
<keyword evidence="8" id="KW-1185">Reference proteome</keyword>
<evidence type="ECO:0008006" key="9">
    <source>
        <dbReference type="Google" id="ProtNLM"/>
    </source>
</evidence>
<feature type="transmembrane region" description="Helical" evidence="6">
    <location>
        <begin position="115"/>
        <end position="136"/>
    </location>
</feature>
<feature type="transmembrane region" description="Helical" evidence="6">
    <location>
        <begin position="258"/>
        <end position="279"/>
    </location>
</feature>
<gene>
    <name evidence="7" type="ORF">EG028_02295</name>
</gene>
<dbReference type="InterPro" id="IPR000537">
    <property type="entry name" value="UbiA_prenyltransferase"/>
</dbReference>
<dbReference type="PANTHER" id="PTHR42723">
    <property type="entry name" value="CHLOROPHYLL SYNTHASE"/>
    <property type="match status" value="1"/>
</dbReference>
<comment type="caution">
    <text evidence="7">The sequence shown here is derived from an EMBL/GenBank/DDBJ whole genome shotgun (WGS) entry which is preliminary data.</text>
</comment>
<dbReference type="Gene3D" id="1.10.357.140">
    <property type="entry name" value="UbiA prenyltransferase"/>
    <property type="match status" value="1"/>
</dbReference>
<feature type="transmembrane region" description="Helical" evidence="6">
    <location>
        <begin position="227"/>
        <end position="246"/>
    </location>
</feature>
<feature type="transmembrane region" description="Helical" evidence="6">
    <location>
        <begin position="291"/>
        <end position="307"/>
    </location>
</feature>
<accession>A0A3N4MMB0</accession>
<dbReference type="CDD" id="cd13965">
    <property type="entry name" value="PT_UbiA_3"/>
    <property type="match status" value="1"/>
</dbReference>
<evidence type="ECO:0000256" key="5">
    <source>
        <dbReference type="ARBA" id="ARBA00023136"/>
    </source>
</evidence>
<dbReference type="GO" id="GO:0016020">
    <property type="term" value="C:membrane"/>
    <property type="evidence" value="ECO:0007669"/>
    <property type="project" value="UniProtKB-SubCell"/>
</dbReference>
<keyword evidence="2" id="KW-1003">Cell membrane</keyword>
<keyword evidence="4 6" id="KW-1133">Transmembrane helix</keyword>
<dbReference type="Gene3D" id="1.20.120.1780">
    <property type="entry name" value="UbiA prenyltransferase"/>
    <property type="match status" value="1"/>
</dbReference>
<dbReference type="OrthoDB" id="9811562at2"/>
<evidence type="ECO:0000256" key="6">
    <source>
        <dbReference type="SAM" id="Phobius"/>
    </source>
</evidence>
<feature type="transmembrane region" description="Helical" evidence="6">
    <location>
        <begin position="183"/>
        <end position="200"/>
    </location>
</feature>
<dbReference type="Proteomes" id="UP000279089">
    <property type="component" value="Unassembled WGS sequence"/>
</dbReference>
<evidence type="ECO:0000313" key="8">
    <source>
        <dbReference type="Proteomes" id="UP000279089"/>
    </source>
</evidence>
<dbReference type="InterPro" id="IPR050475">
    <property type="entry name" value="Prenyltransferase_related"/>
</dbReference>
<protein>
    <recommendedName>
        <fullName evidence="9">Ubiquinone biosynthesis protein UbiA</fullName>
    </recommendedName>
</protein>
<dbReference type="Pfam" id="PF01040">
    <property type="entry name" value="UbiA"/>
    <property type="match status" value="1"/>
</dbReference>
<evidence type="ECO:0000313" key="7">
    <source>
        <dbReference type="EMBL" id="RPD43147.1"/>
    </source>
</evidence>
<organism evidence="7 8">
    <name type="scientific">Chitinophaga barathri</name>
    <dbReference type="NCBI Taxonomy" id="1647451"/>
    <lineage>
        <taxon>Bacteria</taxon>
        <taxon>Pseudomonadati</taxon>
        <taxon>Bacteroidota</taxon>
        <taxon>Chitinophagia</taxon>
        <taxon>Chitinophagales</taxon>
        <taxon>Chitinophagaceae</taxon>
        <taxon>Chitinophaga</taxon>
    </lineage>
</organism>